<proteinExistence type="predicted"/>
<organism evidence="4 5">
    <name type="scientific">Nitrosomonas communis</name>
    <dbReference type="NCBI Taxonomy" id="44574"/>
    <lineage>
        <taxon>Bacteria</taxon>
        <taxon>Pseudomonadati</taxon>
        <taxon>Pseudomonadota</taxon>
        <taxon>Betaproteobacteria</taxon>
        <taxon>Nitrosomonadales</taxon>
        <taxon>Nitrosomonadaceae</taxon>
        <taxon>Nitrosomonas</taxon>
    </lineage>
</organism>
<dbReference type="EMBL" id="CP011451">
    <property type="protein sequence ID" value="AKH38669.1"/>
    <property type="molecule type" value="Genomic_DNA"/>
</dbReference>
<feature type="domain" description="Restriction endonuclease type IV Mrr" evidence="3">
    <location>
        <begin position="107"/>
        <end position="216"/>
    </location>
</feature>
<dbReference type="Pfam" id="PF01396">
    <property type="entry name" value="Zn_ribbon_Top1"/>
    <property type="match status" value="1"/>
</dbReference>
<sequence length="290" mass="31609">MMGRRKTSLAEDLMDITAALPWWMGVILAVLAYSVLQHYAVLELPTNLIPGKMSHVIIEQMGRTFAYYGQYILPLLFLFGALGAFIKRRKRKHLIQTVGKGKPSNSLRDISWRDFELLVGEAFRMHGFSVVETGRGGADGGIDLVLKKEGEVFLVQCKQWRAYKVSVNVVRELLGVMVAKGAAGGFVVTSGVFTTEATSFAKGRNIELIDGSALSIMIEKARANVSICSATGRKVSQVPSPTSSIPIDAPNCPKCGGSMVKRIAKQGEKAGIPFWGCAEFPKCRGIRVIN</sequence>
<evidence type="ECO:0000256" key="1">
    <source>
        <dbReference type="SAM" id="Phobius"/>
    </source>
</evidence>
<dbReference type="OrthoDB" id="5782056at2"/>
<dbReference type="Gene3D" id="3.30.65.10">
    <property type="entry name" value="Bacterial Topoisomerase I, domain 1"/>
    <property type="match status" value="1"/>
</dbReference>
<dbReference type="SUPFAM" id="SSF57783">
    <property type="entry name" value="Zinc beta-ribbon"/>
    <property type="match status" value="1"/>
</dbReference>
<dbReference type="GO" id="GO:0003916">
    <property type="term" value="F:DNA topoisomerase activity"/>
    <property type="evidence" value="ECO:0007669"/>
    <property type="project" value="InterPro"/>
</dbReference>
<evidence type="ECO:0008006" key="6">
    <source>
        <dbReference type="Google" id="ProtNLM"/>
    </source>
</evidence>
<dbReference type="GO" id="GO:0006265">
    <property type="term" value="P:DNA topological change"/>
    <property type="evidence" value="ECO:0007669"/>
    <property type="project" value="InterPro"/>
</dbReference>
<keyword evidence="1" id="KW-0472">Membrane</keyword>
<reference evidence="5" key="1">
    <citation type="submission" date="2015-05" db="EMBL/GenBank/DDBJ databases">
        <title>Draft genome of Nitrosomonas communis strain Nm2.</title>
        <authorList>
            <person name="Kozlowski J.A."/>
            <person name="Kits K.D."/>
            <person name="Stein L.Y."/>
        </authorList>
    </citation>
    <scope>NUCLEOTIDE SEQUENCE [LARGE SCALE GENOMIC DNA]</scope>
    <source>
        <strain evidence="5">Nm2</strain>
    </source>
</reference>
<feature type="transmembrane region" description="Helical" evidence="1">
    <location>
        <begin position="20"/>
        <end position="40"/>
    </location>
</feature>
<keyword evidence="5" id="KW-1185">Reference proteome</keyword>
<feature type="domain" description="DNA topoisomerase type IA zn finger" evidence="2">
    <location>
        <begin position="251"/>
        <end position="286"/>
    </location>
</feature>
<dbReference type="GO" id="GO:0009307">
    <property type="term" value="P:DNA restriction-modification system"/>
    <property type="evidence" value="ECO:0007669"/>
    <property type="project" value="InterPro"/>
</dbReference>
<keyword evidence="1" id="KW-0812">Transmembrane</keyword>
<dbReference type="PATRIC" id="fig|44574.3.peg.3402"/>
<dbReference type="PANTHER" id="PTHR30015">
    <property type="entry name" value="MRR RESTRICTION SYSTEM PROTEIN"/>
    <property type="match status" value="1"/>
</dbReference>
<reference evidence="4 5" key="2">
    <citation type="journal article" date="2016" name="Genome Announc.">
        <title>Genome Sequence of Nitrosomonas communis Strain Nm2, a Mesophilic Ammonia-Oxidizing Bacterium Isolated from Mediterranean Soil.</title>
        <authorList>
            <person name="Kozlowski J.A."/>
            <person name="Kits K.D."/>
            <person name="Stein L.Y."/>
        </authorList>
    </citation>
    <scope>NUCLEOTIDE SEQUENCE [LARGE SCALE GENOMIC DNA]</scope>
    <source>
        <strain evidence="4 5">Nm2</strain>
    </source>
</reference>
<dbReference type="KEGG" id="nco:AAW31_14010"/>
<dbReference type="PANTHER" id="PTHR30015:SF7">
    <property type="entry name" value="TYPE IV METHYL-DIRECTED RESTRICTION ENZYME ECOKMRR"/>
    <property type="match status" value="1"/>
</dbReference>
<dbReference type="GO" id="GO:0003677">
    <property type="term" value="F:DNA binding"/>
    <property type="evidence" value="ECO:0007669"/>
    <property type="project" value="InterPro"/>
</dbReference>
<dbReference type="Proteomes" id="UP000034156">
    <property type="component" value="Chromosome"/>
</dbReference>
<dbReference type="Gene3D" id="3.40.1350.10">
    <property type="match status" value="1"/>
</dbReference>
<dbReference type="InterPro" id="IPR011335">
    <property type="entry name" value="Restrct_endonuc-II-like"/>
</dbReference>
<name>A0A0F7KIG3_9PROT</name>
<evidence type="ECO:0000313" key="5">
    <source>
        <dbReference type="Proteomes" id="UP000034156"/>
    </source>
</evidence>
<dbReference type="RefSeq" id="WP_046850706.1">
    <property type="nucleotide sequence ID" value="NZ_CBDIPD010000061.1"/>
</dbReference>
<dbReference type="AlphaFoldDB" id="A0A0F7KIG3"/>
<dbReference type="GO" id="GO:0015666">
    <property type="term" value="F:restriction endodeoxyribonuclease activity"/>
    <property type="evidence" value="ECO:0007669"/>
    <property type="project" value="TreeGrafter"/>
</dbReference>
<dbReference type="REBASE" id="111602">
    <property type="entry name" value="NcoNm2MrrP"/>
</dbReference>
<dbReference type="InterPro" id="IPR007560">
    <property type="entry name" value="Restrct_endonuc_IV_Mrr"/>
</dbReference>
<evidence type="ECO:0000259" key="3">
    <source>
        <dbReference type="Pfam" id="PF04471"/>
    </source>
</evidence>
<accession>A0A0F7KIG3</accession>
<dbReference type="InterPro" id="IPR052906">
    <property type="entry name" value="Type_IV_Methyl-Rstrct_Enzyme"/>
</dbReference>
<feature type="transmembrane region" description="Helical" evidence="1">
    <location>
        <begin position="65"/>
        <end position="86"/>
    </location>
</feature>
<keyword evidence="1" id="KW-1133">Transmembrane helix</keyword>
<evidence type="ECO:0000259" key="2">
    <source>
        <dbReference type="Pfam" id="PF01396"/>
    </source>
</evidence>
<evidence type="ECO:0000313" key="4">
    <source>
        <dbReference type="EMBL" id="AKH38669.1"/>
    </source>
</evidence>
<dbReference type="GO" id="GO:0005694">
    <property type="term" value="C:chromosome"/>
    <property type="evidence" value="ECO:0007669"/>
    <property type="project" value="InterPro"/>
</dbReference>
<dbReference type="SUPFAM" id="SSF52980">
    <property type="entry name" value="Restriction endonuclease-like"/>
    <property type="match status" value="1"/>
</dbReference>
<dbReference type="InterPro" id="IPR013498">
    <property type="entry name" value="Topo_IA_Znf"/>
</dbReference>
<protein>
    <recommendedName>
        <fullName evidence="6">Restriction system protein</fullName>
    </recommendedName>
</protein>
<dbReference type="InterPro" id="IPR011856">
    <property type="entry name" value="tRNA_endonuc-like_dom_sf"/>
</dbReference>
<dbReference type="Pfam" id="PF04471">
    <property type="entry name" value="Mrr_cat"/>
    <property type="match status" value="1"/>
</dbReference>
<gene>
    <name evidence="4" type="ORF">AAW31_14010</name>
</gene>